<keyword evidence="2" id="KW-1185">Reference proteome</keyword>
<accession>A0ACC2LNF7</accession>
<name>A0ACC2LNF7_PERAE</name>
<organism evidence="1 2">
    <name type="scientific">Persea americana</name>
    <name type="common">Avocado</name>
    <dbReference type="NCBI Taxonomy" id="3435"/>
    <lineage>
        <taxon>Eukaryota</taxon>
        <taxon>Viridiplantae</taxon>
        <taxon>Streptophyta</taxon>
        <taxon>Embryophyta</taxon>
        <taxon>Tracheophyta</taxon>
        <taxon>Spermatophyta</taxon>
        <taxon>Magnoliopsida</taxon>
        <taxon>Magnoliidae</taxon>
        <taxon>Laurales</taxon>
        <taxon>Lauraceae</taxon>
        <taxon>Persea</taxon>
    </lineage>
</organism>
<gene>
    <name evidence="1" type="ORF">MRB53_009182</name>
</gene>
<evidence type="ECO:0000313" key="1">
    <source>
        <dbReference type="EMBL" id="KAJ8634915.1"/>
    </source>
</evidence>
<protein>
    <submittedName>
        <fullName evidence="1">Uncharacterized protein</fullName>
    </submittedName>
</protein>
<sequence>MERVRRAAHAGSWYTDNPTKLGEELDGWLRASGLTKSSDIRGVIAPHAGYSYSGRAAAFAFANIDPENISRVFLLGPSHHYYTPKCALSRATVYKTPLGDLPIDLEVNEELKATGKFELMDLHVDEAEHSMEMHLPYLAKVFHGRPVKIVPILVGALNSENEAMYGRLLAKYVDDPKNFFSVSSDFCHWGSRFNYTYYDKKHGPIYKSIEALDRMGMEIIETGDADVFKRYLSEFDNTICGRHPISVFLHMLRNCSTNIKINFLRYEQSSQCKTTRDSSVSYASAAAKRKRKDTSLSLSRFLSLSSFETSASSSRAGDPRTIDSGAMVMSPLNKELVYLILQFLDEEKFKETMHKLEQECGFFFSMKYFEDEVLKGNWDEVERYLSGFTRIDDNRYSMKIFFEIRKQKYLEALDKQDRPKAVEILVKDLKVFASFNQELFKEITLLLTLGNFRENEQLSKYGDIKAGRTIMLVELKRLIESNPVFRGKLQFPSFKSGRLQTLVNQSLNWQHQYCKNNITNPDIKTLFVDHSCGQPNSGRAPSPGNNALLASLSRAGGLPALNGPLQQTPTQVSTSLAGWMSTPPSVTHPAGFIGLGASTNPAAILKRPLTPPANNPVVDYPSAGSEQVSKRARQIGISDEVNLPVNMFPATYSNQVHVQGLRPLDDFPKTVARTLNQDFTPTSIDFHPVHQTILLVGARAGAIILWEVGSAERLFIRKFKVWDLGACSMLLQNQASLLKDPSVMANRILWSPDGTLFGVAYSIHIVQIYSFHGGDDIRQHLEIDAHVGSVNDMAFSLPNKQLYIITCGDDKTIKVWDAATGAKQYTFEGHEAPVYCVCPHQKENIQFIFSTAVDGKIKAWLYDNFGSRVDYDAPGRWCTAMAYSADGSRLFSCGTSAEGESCIVEWNESEGSVKRTYQGLQKRSPGVVQFDTTRNRFIAAGDEFSVKFWDMDNVNLLTTADADGGLAACPRIRFNKEGTLLAVSASDNGIKILANAGGLQLLRSLENRSFIPESVTKPSGNLMAGVSAASGAGLTDRVPPSMAMAGMNGGARGSGAVKGTRLTDESIEKLNIWKLTEINEPAQCRSLRLPHSLRTTKISRLIYTNAGLAILALASNAIHLLWKWQRNDRNLSGKATTNVPPQMWQPPSGILMINDITDANPEEAVPCFALSKNDSYVMSASGGQISLFNMMTFKTMTIFMPPPPAATFLAFHPEDNNVIAIGMNDSTIQIYDVRVDEVKIKLKGHSERITGLAFSPALKVLVSSGADGQICVWGIDKWERQNNQFLQVPAWRPLATLSETCIQFHQDQIHFLAVHDTQIAIYEAKKLECVKQWVQRESSAPISHAAFSCDSQLVYVSFLDATICVFSAVNLRLRCRINPAAYLPENISSTEYPLVIATHPSEPNQFALGLTDGSVYVLEPLESEGKWGVPPPVENGSASNFPMTSATGPPCSDQSQR</sequence>
<dbReference type="Proteomes" id="UP001234297">
    <property type="component" value="Chromosome 3"/>
</dbReference>
<proteinExistence type="predicted"/>
<reference evidence="1 2" key="1">
    <citation type="journal article" date="2022" name="Hortic Res">
        <title>A haplotype resolved chromosomal level avocado genome allows analysis of novel avocado genes.</title>
        <authorList>
            <person name="Nath O."/>
            <person name="Fletcher S.J."/>
            <person name="Hayward A."/>
            <person name="Shaw L.M."/>
            <person name="Masouleh A.K."/>
            <person name="Furtado A."/>
            <person name="Henry R.J."/>
            <person name="Mitter N."/>
        </authorList>
    </citation>
    <scope>NUCLEOTIDE SEQUENCE [LARGE SCALE GENOMIC DNA]</scope>
    <source>
        <strain evidence="2">cv. Hass</strain>
    </source>
</reference>
<evidence type="ECO:0000313" key="2">
    <source>
        <dbReference type="Proteomes" id="UP001234297"/>
    </source>
</evidence>
<dbReference type="EMBL" id="CM056811">
    <property type="protein sequence ID" value="KAJ8634915.1"/>
    <property type="molecule type" value="Genomic_DNA"/>
</dbReference>
<comment type="caution">
    <text evidence="1">The sequence shown here is derived from an EMBL/GenBank/DDBJ whole genome shotgun (WGS) entry which is preliminary data.</text>
</comment>